<evidence type="ECO:0000259" key="8">
    <source>
        <dbReference type="Pfam" id="PF19335"/>
    </source>
</evidence>
<evidence type="ECO:0000256" key="2">
    <source>
        <dbReference type="ARBA" id="ARBA00023002"/>
    </source>
</evidence>
<dbReference type="Gene3D" id="2.60.40.420">
    <property type="entry name" value="Cupredoxins - blue copper proteins"/>
    <property type="match status" value="2"/>
</dbReference>
<protein>
    <recommendedName>
        <fullName evidence="11">Copper oxidase</fullName>
    </recommendedName>
</protein>
<keyword evidence="2" id="KW-0560">Oxidoreductase</keyword>
<dbReference type="SUPFAM" id="SSF49503">
    <property type="entry name" value="Cupredoxins"/>
    <property type="match status" value="2"/>
</dbReference>
<feature type="signal peptide" evidence="5">
    <location>
        <begin position="1"/>
        <end position="18"/>
    </location>
</feature>
<feature type="chain" id="PRO_5016834867" description="Copper oxidase" evidence="5">
    <location>
        <begin position="19"/>
        <end position="566"/>
    </location>
</feature>
<dbReference type="InterPro" id="IPR045087">
    <property type="entry name" value="Cu-oxidase_fam"/>
</dbReference>
<dbReference type="InterPro" id="IPR008972">
    <property type="entry name" value="Cupredoxin"/>
</dbReference>
<evidence type="ECO:0000256" key="4">
    <source>
        <dbReference type="SAM" id="MobiDB-lite"/>
    </source>
</evidence>
<proteinExistence type="predicted"/>
<dbReference type="CDD" id="cd13874">
    <property type="entry name" value="CuRO_2_CopA"/>
    <property type="match status" value="1"/>
</dbReference>
<evidence type="ECO:0000256" key="3">
    <source>
        <dbReference type="ARBA" id="ARBA00023008"/>
    </source>
</evidence>
<name>A0A369Q4M3_9SPHI</name>
<feature type="compositionally biased region" description="Basic and acidic residues" evidence="4">
    <location>
        <begin position="79"/>
        <end position="90"/>
    </location>
</feature>
<dbReference type="Proteomes" id="UP000253961">
    <property type="component" value="Unassembled WGS sequence"/>
</dbReference>
<gene>
    <name evidence="9" type="ORF">DU508_05375</name>
</gene>
<dbReference type="GO" id="GO:0016491">
    <property type="term" value="F:oxidoreductase activity"/>
    <property type="evidence" value="ECO:0007669"/>
    <property type="project" value="UniProtKB-KW"/>
</dbReference>
<evidence type="ECO:0000313" key="10">
    <source>
        <dbReference type="Proteomes" id="UP000253961"/>
    </source>
</evidence>
<sequence length="566" mass="64106">MKNTITVLLIILTQSVFAQIDKKIIGTTKERKETPVYTCPMHPDVQSDKEGNCPKCGMKLITKTTNAPKGKNQKPDMPSIREKTDADKPEEMDMENHSAISNNIKKAKANLGPIHTLSATEPKTRRYDLYIADTIVNYGGRAKRAIAVNGSIPMPTLTFNQGDTAEIYVHNRLKEETSLHWHGLFLPNRYDGVPNLTQMPIKPGATHLYRFPIVQHGTHWYHSHTGLQEQIGMYGAFIIKKRNEWDIPSIPLILSEWSNMNPNEVNRSLHAATDWFSIQKGTTQSYAEAIKSGHFKTKVANEWKRMNAMDVSDVYYDQFLINGENQHIQPQFKAGDKVRLRIANAGASSYFWLQYAGGKITVVATDGNDVEPVEVDRLIIAVSETYDVVVTIPENKHYEFLITPEDRTKSASLWLGSGEKVTARKMPKLKYFEGMKMMNGMMDMSGNITEMKGMKMQNQIMDMNMVMYPEITGSANPEKESNKTSSDSAINMAAAKPKIVTLNYNMLRDPNKTVLPKGPVRELKFDLTGNMNRYVWTLDNKTVSESDKILIKKGENLRIILYMELQ</sequence>
<feature type="domain" description="Plastocyanin-like" evidence="6">
    <location>
        <begin position="306"/>
        <end position="402"/>
    </location>
</feature>
<accession>A0A369Q4M3</accession>
<dbReference type="Pfam" id="PF07732">
    <property type="entry name" value="Cu-oxidase_3"/>
    <property type="match status" value="1"/>
</dbReference>
<evidence type="ECO:0000259" key="6">
    <source>
        <dbReference type="Pfam" id="PF00394"/>
    </source>
</evidence>
<keyword evidence="3" id="KW-0186">Copper</keyword>
<dbReference type="InterPro" id="IPR034284">
    <property type="entry name" value="CuRO_1_CopA"/>
</dbReference>
<dbReference type="PANTHER" id="PTHR11709:SF394">
    <property type="entry name" value="FI03373P-RELATED"/>
    <property type="match status" value="1"/>
</dbReference>
<dbReference type="InterPro" id="IPR034282">
    <property type="entry name" value="CuRO_2_CopA"/>
</dbReference>
<keyword evidence="10" id="KW-1185">Reference proteome</keyword>
<dbReference type="Pfam" id="PF19335">
    <property type="entry name" value="HMBD"/>
    <property type="match status" value="1"/>
</dbReference>
<dbReference type="AlphaFoldDB" id="A0A369Q4M3"/>
<organism evidence="9 10">
    <name type="scientific">Pedobacter chinensis</name>
    <dbReference type="NCBI Taxonomy" id="2282421"/>
    <lineage>
        <taxon>Bacteria</taxon>
        <taxon>Pseudomonadati</taxon>
        <taxon>Bacteroidota</taxon>
        <taxon>Sphingobacteriia</taxon>
        <taxon>Sphingobacteriales</taxon>
        <taxon>Sphingobacteriaceae</taxon>
        <taxon>Pedobacter</taxon>
    </lineage>
</organism>
<evidence type="ECO:0000313" key="9">
    <source>
        <dbReference type="EMBL" id="RDC58425.1"/>
    </source>
</evidence>
<dbReference type="InterPro" id="IPR011707">
    <property type="entry name" value="Cu-oxidase-like_N"/>
</dbReference>
<dbReference type="Pfam" id="PF00394">
    <property type="entry name" value="Cu-oxidase"/>
    <property type="match status" value="1"/>
</dbReference>
<dbReference type="GO" id="GO:0005507">
    <property type="term" value="F:copper ion binding"/>
    <property type="evidence" value="ECO:0007669"/>
    <property type="project" value="InterPro"/>
</dbReference>
<evidence type="ECO:0000259" key="7">
    <source>
        <dbReference type="Pfam" id="PF07732"/>
    </source>
</evidence>
<dbReference type="EMBL" id="QPKV01000002">
    <property type="protein sequence ID" value="RDC58425.1"/>
    <property type="molecule type" value="Genomic_DNA"/>
</dbReference>
<keyword evidence="5" id="KW-0732">Signal</keyword>
<feature type="domain" description="Plastocyanin-like" evidence="7">
    <location>
        <begin position="138"/>
        <end position="243"/>
    </location>
</feature>
<keyword evidence="1" id="KW-0479">Metal-binding</keyword>
<feature type="region of interest" description="Disordered" evidence="4">
    <location>
        <begin position="64"/>
        <end position="90"/>
    </location>
</feature>
<dbReference type="InterPro" id="IPR045800">
    <property type="entry name" value="HMBD"/>
</dbReference>
<evidence type="ECO:0008006" key="11">
    <source>
        <dbReference type="Google" id="ProtNLM"/>
    </source>
</evidence>
<dbReference type="CDD" id="cd13848">
    <property type="entry name" value="CuRO_1_CopA"/>
    <property type="match status" value="1"/>
</dbReference>
<evidence type="ECO:0000256" key="5">
    <source>
        <dbReference type="SAM" id="SignalP"/>
    </source>
</evidence>
<dbReference type="InterPro" id="IPR001117">
    <property type="entry name" value="Cu-oxidase_2nd"/>
</dbReference>
<dbReference type="OrthoDB" id="9757546at2"/>
<dbReference type="RefSeq" id="WP_115401832.1">
    <property type="nucleotide sequence ID" value="NZ_QPKV01000002.1"/>
</dbReference>
<evidence type="ECO:0000256" key="1">
    <source>
        <dbReference type="ARBA" id="ARBA00022723"/>
    </source>
</evidence>
<feature type="domain" description="Heavy metal binding" evidence="8">
    <location>
        <begin position="36"/>
        <end position="61"/>
    </location>
</feature>
<dbReference type="PANTHER" id="PTHR11709">
    <property type="entry name" value="MULTI-COPPER OXIDASE"/>
    <property type="match status" value="1"/>
</dbReference>
<reference evidence="9 10" key="1">
    <citation type="submission" date="2018-07" db="EMBL/GenBank/DDBJ databases">
        <title>Pedobacter sp. nov., isolated from soil.</title>
        <authorList>
            <person name="Zhou L.Y."/>
            <person name="Du Z.J."/>
        </authorList>
    </citation>
    <scope>NUCLEOTIDE SEQUENCE [LARGE SCALE GENOMIC DNA]</scope>
    <source>
        <strain evidence="9 10">JDX94</strain>
    </source>
</reference>
<comment type="caution">
    <text evidence="9">The sequence shown here is derived from an EMBL/GenBank/DDBJ whole genome shotgun (WGS) entry which is preliminary data.</text>
</comment>